<evidence type="ECO:0000256" key="6">
    <source>
        <dbReference type="ARBA" id="ARBA00038471"/>
    </source>
</evidence>
<comment type="caution">
    <text evidence="10">The sequence shown here is derived from an EMBL/GenBank/DDBJ whole genome shotgun (WGS) entry which is preliminary data.</text>
</comment>
<dbReference type="SMART" id="SM00856">
    <property type="entry name" value="PMEI"/>
    <property type="match status" value="1"/>
</dbReference>
<comment type="subcellular location">
    <subcellularLocation>
        <location evidence="1">Secreted</location>
        <location evidence="1">Extracellular space</location>
        <location evidence="1">Apoplast</location>
    </subcellularLocation>
</comment>
<evidence type="ECO:0000256" key="4">
    <source>
        <dbReference type="ARBA" id="ARBA00022729"/>
    </source>
</evidence>
<keyword evidence="2" id="KW-0052">Apoplast</keyword>
<keyword evidence="3" id="KW-0964">Secreted</keyword>
<feature type="domain" description="Pectinesterase inhibitor" evidence="9">
    <location>
        <begin position="33"/>
        <end position="187"/>
    </location>
</feature>
<evidence type="ECO:0000256" key="8">
    <source>
        <dbReference type="SAM" id="SignalP"/>
    </source>
</evidence>
<evidence type="ECO:0000256" key="7">
    <source>
        <dbReference type="SAM" id="Coils"/>
    </source>
</evidence>
<dbReference type="EMBL" id="QGKW02001988">
    <property type="protein sequence ID" value="KAF2553411.1"/>
    <property type="molecule type" value="Genomic_DNA"/>
</dbReference>
<dbReference type="Proteomes" id="UP000712281">
    <property type="component" value="Unassembled WGS sequence"/>
</dbReference>
<accession>A0A8S9H379</accession>
<dbReference type="NCBIfam" id="TIGR01614">
    <property type="entry name" value="PME_inhib"/>
    <property type="match status" value="1"/>
</dbReference>
<proteinExistence type="inferred from homology"/>
<dbReference type="PANTHER" id="PTHR31080:SF87">
    <property type="entry name" value="PECTINESTERASE INHIBITOR 7"/>
    <property type="match status" value="1"/>
</dbReference>
<dbReference type="CDD" id="cd15798">
    <property type="entry name" value="PMEI-like_3"/>
    <property type="match status" value="1"/>
</dbReference>
<keyword evidence="5" id="KW-1015">Disulfide bond</keyword>
<evidence type="ECO:0000313" key="10">
    <source>
        <dbReference type="EMBL" id="KAF2553411.1"/>
    </source>
</evidence>
<dbReference type="GO" id="GO:0004857">
    <property type="term" value="F:enzyme inhibitor activity"/>
    <property type="evidence" value="ECO:0007669"/>
    <property type="project" value="InterPro"/>
</dbReference>
<protein>
    <recommendedName>
        <fullName evidence="9">Pectinesterase inhibitor domain-containing protein</fullName>
    </recommendedName>
</protein>
<evidence type="ECO:0000313" key="11">
    <source>
        <dbReference type="Proteomes" id="UP000712281"/>
    </source>
</evidence>
<feature type="chain" id="PRO_5035912608" description="Pectinesterase inhibitor domain-containing protein" evidence="8">
    <location>
        <begin position="25"/>
        <end position="257"/>
    </location>
</feature>
<dbReference type="Gene3D" id="1.20.140.40">
    <property type="entry name" value="Invertase/pectin methylesterase inhibitor family protein"/>
    <property type="match status" value="2"/>
</dbReference>
<evidence type="ECO:0000256" key="5">
    <source>
        <dbReference type="ARBA" id="ARBA00023157"/>
    </source>
</evidence>
<keyword evidence="7" id="KW-0175">Coiled coil</keyword>
<name>A0A8S9H379_BRACR</name>
<dbReference type="Pfam" id="PF04043">
    <property type="entry name" value="PMEI"/>
    <property type="match status" value="2"/>
</dbReference>
<evidence type="ECO:0000259" key="9">
    <source>
        <dbReference type="SMART" id="SM00856"/>
    </source>
</evidence>
<organism evidence="10 11">
    <name type="scientific">Brassica cretica</name>
    <name type="common">Mustard</name>
    <dbReference type="NCBI Taxonomy" id="69181"/>
    <lineage>
        <taxon>Eukaryota</taxon>
        <taxon>Viridiplantae</taxon>
        <taxon>Streptophyta</taxon>
        <taxon>Embryophyta</taxon>
        <taxon>Tracheophyta</taxon>
        <taxon>Spermatophyta</taxon>
        <taxon>Magnoliopsida</taxon>
        <taxon>eudicotyledons</taxon>
        <taxon>Gunneridae</taxon>
        <taxon>Pentapetalae</taxon>
        <taxon>rosids</taxon>
        <taxon>malvids</taxon>
        <taxon>Brassicales</taxon>
        <taxon>Brassicaceae</taxon>
        <taxon>Brassiceae</taxon>
        <taxon>Brassica</taxon>
    </lineage>
</organism>
<keyword evidence="4 8" id="KW-0732">Signal</keyword>
<evidence type="ECO:0000256" key="2">
    <source>
        <dbReference type="ARBA" id="ARBA00022523"/>
    </source>
</evidence>
<gene>
    <name evidence="10" type="ORF">F2Q68_00037418</name>
</gene>
<dbReference type="PANTHER" id="PTHR31080">
    <property type="entry name" value="PECTINESTERASE INHIBITOR-LIKE"/>
    <property type="match status" value="1"/>
</dbReference>
<dbReference type="GO" id="GO:0048046">
    <property type="term" value="C:apoplast"/>
    <property type="evidence" value="ECO:0007669"/>
    <property type="project" value="UniProtKB-SubCell"/>
</dbReference>
<dbReference type="InterPro" id="IPR035513">
    <property type="entry name" value="Invertase/methylesterase_inhib"/>
</dbReference>
<reference evidence="10" key="1">
    <citation type="submission" date="2019-12" db="EMBL/GenBank/DDBJ databases">
        <title>Genome sequencing and annotation of Brassica cretica.</title>
        <authorList>
            <person name="Studholme D.J."/>
            <person name="Sarris P.F."/>
        </authorList>
    </citation>
    <scope>NUCLEOTIDE SEQUENCE</scope>
    <source>
        <strain evidence="10">PFS-001/15</strain>
        <tissue evidence="10">Leaf</tissue>
    </source>
</reference>
<feature type="coiled-coil region" evidence="7">
    <location>
        <begin position="109"/>
        <end position="136"/>
    </location>
</feature>
<dbReference type="SUPFAM" id="SSF101148">
    <property type="entry name" value="Plant invertase/pectin methylesterase inhibitor"/>
    <property type="match status" value="2"/>
</dbReference>
<dbReference type="InterPro" id="IPR006501">
    <property type="entry name" value="Pectinesterase_inhib_dom"/>
</dbReference>
<comment type="similarity">
    <text evidence="6">Belongs to the PMEI family.</text>
</comment>
<feature type="signal peptide" evidence="8">
    <location>
        <begin position="1"/>
        <end position="24"/>
    </location>
</feature>
<dbReference type="AlphaFoldDB" id="A0A8S9H379"/>
<dbReference type="InterPro" id="IPR051955">
    <property type="entry name" value="PME_Inhibitor"/>
</dbReference>
<evidence type="ECO:0000256" key="1">
    <source>
        <dbReference type="ARBA" id="ARBA00004271"/>
    </source>
</evidence>
<dbReference type="FunFam" id="1.20.140.40:FF:000006">
    <property type="entry name" value="Pectinesterase inhibitor 3"/>
    <property type="match status" value="1"/>
</dbReference>
<evidence type="ECO:0000256" key="3">
    <source>
        <dbReference type="ARBA" id="ARBA00022525"/>
    </source>
</evidence>
<sequence>MAKVLDLSLVLCVLCVSTAAIAMARNLGEESSDDTEFIKSSCETATYPELCFQSLSSYASEIKKRPLQLAETALAVSMARAKSAKTYISDMTDYKGITKRQHEAVLDCVEEMGDTVDRLSKSLKELKNLEEGESKEDFWFCLSNVRTWTSAALTDETTCLDGFGGKGMDGELKSLVRAHIVRVAQDTRESKEDFWFCLSNIRTWTSAALTDETTCLDGFGGKGMDGELKSLVRAHIVRVAQDTSNALALINVYASKH</sequence>